<evidence type="ECO:0000313" key="2">
    <source>
        <dbReference type="Proteomes" id="UP001642409"/>
    </source>
</evidence>
<dbReference type="EMBL" id="CAXDID020000013">
    <property type="protein sequence ID" value="CAL5981427.1"/>
    <property type="molecule type" value="Genomic_DNA"/>
</dbReference>
<reference evidence="1 2" key="1">
    <citation type="submission" date="2024-07" db="EMBL/GenBank/DDBJ databases">
        <authorList>
            <person name="Akdeniz Z."/>
        </authorList>
    </citation>
    <scope>NUCLEOTIDE SEQUENCE [LARGE SCALE GENOMIC DNA]</scope>
</reference>
<gene>
    <name evidence="1" type="ORF">HINF_LOCUS6650</name>
</gene>
<keyword evidence="2" id="KW-1185">Reference proteome</keyword>
<protein>
    <submittedName>
        <fullName evidence="1">Hypothetical_protein</fullName>
    </submittedName>
</protein>
<evidence type="ECO:0000313" key="1">
    <source>
        <dbReference type="EMBL" id="CAL5981427.1"/>
    </source>
</evidence>
<sequence length="119" mass="13806">MHSTTQRLVEHLFGLDEEKQQVRDRVRKLLQTSQISVQFLPSSSFPSHVQQQLAKSMHVTDYNIQYSILVYFSSKKILAQLHMNVSSVRMRFIAPILLALLKLAHMLVATRQFPISEQQ</sequence>
<dbReference type="Proteomes" id="UP001642409">
    <property type="component" value="Unassembled WGS sequence"/>
</dbReference>
<organism evidence="1 2">
    <name type="scientific">Hexamita inflata</name>
    <dbReference type="NCBI Taxonomy" id="28002"/>
    <lineage>
        <taxon>Eukaryota</taxon>
        <taxon>Metamonada</taxon>
        <taxon>Diplomonadida</taxon>
        <taxon>Hexamitidae</taxon>
        <taxon>Hexamitinae</taxon>
        <taxon>Hexamita</taxon>
    </lineage>
</organism>
<name>A0ABP1GX92_9EUKA</name>
<proteinExistence type="predicted"/>
<comment type="caution">
    <text evidence="1">The sequence shown here is derived from an EMBL/GenBank/DDBJ whole genome shotgun (WGS) entry which is preliminary data.</text>
</comment>
<accession>A0ABP1GX92</accession>